<evidence type="ECO:0000256" key="7">
    <source>
        <dbReference type="ARBA" id="ARBA00022723"/>
    </source>
</evidence>
<gene>
    <name evidence="20" type="primary">ctaC</name>
    <name evidence="20" type="ORF">Pla52o_17880</name>
</gene>
<dbReference type="Gene3D" id="1.10.760.10">
    <property type="entry name" value="Cytochrome c-like domain"/>
    <property type="match status" value="1"/>
</dbReference>
<feature type="domain" description="Cytochrome c" evidence="19">
    <location>
        <begin position="264"/>
        <end position="359"/>
    </location>
</feature>
<name>A0A5C6CIE8_9BACT</name>
<evidence type="ECO:0000256" key="13">
    <source>
        <dbReference type="PROSITE-ProRule" id="PRU00433"/>
    </source>
</evidence>
<evidence type="ECO:0000256" key="8">
    <source>
        <dbReference type="ARBA" id="ARBA00022967"/>
    </source>
</evidence>
<dbReference type="PROSITE" id="PS51007">
    <property type="entry name" value="CYTC"/>
    <property type="match status" value="1"/>
</dbReference>
<evidence type="ECO:0000256" key="15">
    <source>
        <dbReference type="RuleBase" id="RU004024"/>
    </source>
</evidence>
<dbReference type="Pfam" id="PF02790">
    <property type="entry name" value="COX2_TM"/>
    <property type="match status" value="1"/>
</dbReference>
<evidence type="ECO:0000256" key="12">
    <source>
        <dbReference type="ARBA" id="ARBA00023136"/>
    </source>
</evidence>
<dbReference type="InterPro" id="IPR002429">
    <property type="entry name" value="CcO_II-like_C"/>
</dbReference>
<dbReference type="EMBL" id="SJPT01000003">
    <property type="protein sequence ID" value="TWU23865.1"/>
    <property type="molecule type" value="Genomic_DNA"/>
</dbReference>
<evidence type="ECO:0000259" key="18">
    <source>
        <dbReference type="PROSITE" id="PS50999"/>
    </source>
</evidence>
<sequence>MAMLPAAFSLLSDYTKDYAWFPDAASSFAAESDWLYYAITWVCVLFFVPISICLFYFAARYRKAKGAKAESQISHNTPIELIWSIGPSIFMVGMFVMGARVYLDMRTIPEGANELGIQSSKWSWSVDYGRGTYHPELHLLVDEPVKLTMQSSDVIHSLFIPAFRAKKDIVPGRYNYMWFHPTKVTERVSDEELAKAQQWTKESATEWDYDKWQFTPDGYKFYDLYCAEYCGQDHSEMQTVVVVHETREDLDAWIKQYSSRGNDTLEGYGEKLYARRGCAGCHTVDGTSATGPTYKDSFGNERELVNGEKVQVDENYIRESILNPKAKVAAGFQPVMPSYKGQLSDDDLDSLIAYIKSLSSKGEVAAEVAPAADSETKSE</sequence>
<reference evidence="20 21" key="1">
    <citation type="submission" date="2019-02" db="EMBL/GenBank/DDBJ databases">
        <title>Deep-cultivation of Planctomycetes and their phenomic and genomic characterization uncovers novel biology.</title>
        <authorList>
            <person name="Wiegand S."/>
            <person name="Jogler M."/>
            <person name="Boedeker C."/>
            <person name="Pinto D."/>
            <person name="Vollmers J."/>
            <person name="Rivas-Marin E."/>
            <person name="Kohn T."/>
            <person name="Peeters S.H."/>
            <person name="Heuer A."/>
            <person name="Rast P."/>
            <person name="Oberbeckmann S."/>
            <person name="Bunk B."/>
            <person name="Jeske O."/>
            <person name="Meyerdierks A."/>
            <person name="Storesund J.E."/>
            <person name="Kallscheuer N."/>
            <person name="Luecker S."/>
            <person name="Lage O.M."/>
            <person name="Pohl T."/>
            <person name="Merkel B.J."/>
            <person name="Hornburger P."/>
            <person name="Mueller R.-W."/>
            <person name="Bruemmer F."/>
            <person name="Labrenz M."/>
            <person name="Spormann A.M."/>
            <person name="Op Den Camp H."/>
            <person name="Overmann J."/>
            <person name="Amann R."/>
            <person name="Jetten M.S.M."/>
            <person name="Mascher T."/>
            <person name="Medema M.H."/>
            <person name="Devos D.P."/>
            <person name="Kaster A.-K."/>
            <person name="Ovreas L."/>
            <person name="Rohde M."/>
            <person name="Galperin M.Y."/>
            <person name="Jogler C."/>
        </authorList>
    </citation>
    <scope>NUCLEOTIDE SEQUENCE [LARGE SCALE GENOMIC DNA]</scope>
    <source>
        <strain evidence="20 21">Pla52o</strain>
    </source>
</reference>
<dbReference type="InterPro" id="IPR036257">
    <property type="entry name" value="Cyt_c_oxidase_su2_TM_sf"/>
</dbReference>
<dbReference type="GO" id="GO:0005506">
    <property type="term" value="F:iron ion binding"/>
    <property type="evidence" value="ECO:0007669"/>
    <property type="project" value="InterPro"/>
</dbReference>
<dbReference type="InterPro" id="IPR009056">
    <property type="entry name" value="Cyt_c-like_dom"/>
</dbReference>
<feature type="transmembrane region" description="Helical" evidence="16">
    <location>
        <begin position="34"/>
        <end position="59"/>
    </location>
</feature>
<evidence type="ECO:0000256" key="11">
    <source>
        <dbReference type="ARBA" id="ARBA00023004"/>
    </source>
</evidence>
<dbReference type="InterPro" id="IPR008972">
    <property type="entry name" value="Cupredoxin"/>
</dbReference>
<keyword evidence="12 16" id="KW-0472">Membrane</keyword>
<dbReference type="EC" id="7.1.1.9" evidence="15"/>
<dbReference type="SUPFAM" id="SSF81464">
    <property type="entry name" value="Cytochrome c oxidase subunit II-like, transmembrane region"/>
    <property type="match status" value="1"/>
</dbReference>
<accession>A0A5C6CIE8</accession>
<feature type="domain" description="Cytochrome oxidase subunit II copper A binding" evidence="17">
    <location>
        <begin position="110"/>
        <end position="256"/>
    </location>
</feature>
<dbReference type="PROSITE" id="PS50857">
    <property type="entry name" value="COX2_CUA"/>
    <property type="match status" value="1"/>
</dbReference>
<dbReference type="GO" id="GO:0005886">
    <property type="term" value="C:plasma membrane"/>
    <property type="evidence" value="ECO:0007669"/>
    <property type="project" value="UniProtKB-SubCell"/>
</dbReference>
<dbReference type="PANTHER" id="PTHR22888">
    <property type="entry name" value="CYTOCHROME C OXIDASE, SUBUNIT II"/>
    <property type="match status" value="1"/>
</dbReference>
<comment type="cofactor">
    <cofactor evidence="15">
        <name>Cu cation</name>
        <dbReference type="ChEBI" id="CHEBI:23378"/>
    </cofactor>
    <text evidence="15">Binds a copper A center.</text>
</comment>
<evidence type="ECO:0000259" key="19">
    <source>
        <dbReference type="PROSITE" id="PS51007"/>
    </source>
</evidence>
<evidence type="ECO:0000256" key="16">
    <source>
        <dbReference type="SAM" id="Phobius"/>
    </source>
</evidence>
<dbReference type="AlphaFoldDB" id="A0A5C6CIE8"/>
<dbReference type="GO" id="GO:0004129">
    <property type="term" value="F:cytochrome-c oxidase activity"/>
    <property type="evidence" value="ECO:0007669"/>
    <property type="project" value="UniProtKB-EC"/>
</dbReference>
<dbReference type="PANTHER" id="PTHR22888:SF9">
    <property type="entry name" value="CYTOCHROME C OXIDASE SUBUNIT 2"/>
    <property type="match status" value="1"/>
</dbReference>
<comment type="function">
    <text evidence="15">Subunits I and II form the functional core of the enzyme complex. Electrons originating in cytochrome c are transferred via heme a and Cu(A) to the binuclear center formed by heme a3 and Cu(B).</text>
</comment>
<dbReference type="Proteomes" id="UP000316304">
    <property type="component" value="Unassembled WGS sequence"/>
</dbReference>
<keyword evidence="3 14" id="KW-0813">Transport</keyword>
<evidence type="ECO:0000313" key="20">
    <source>
        <dbReference type="EMBL" id="TWU23865.1"/>
    </source>
</evidence>
<keyword evidence="7 13" id="KW-0479">Metal-binding</keyword>
<dbReference type="SUPFAM" id="SSF49503">
    <property type="entry name" value="Cupredoxins"/>
    <property type="match status" value="1"/>
</dbReference>
<evidence type="ECO:0000313" key="21">
    <source>
        <dbReference type="Proteomes" id="UP000316304"/>
    </source>
</evidence>
<dbReference type="GO" id="GO:0042773">
    <property type="term" value="P:ATP synthesis coupled electron transport"/>
    <property type="evidence" value="ECO:0007669"/>
    <property type="project" value="TreeGrafter"/>
</dbReference>
<comment type="catalytic activity">
    <reaction evidence="15">
        <text>4 Fe(II)-[cytochrome c] + O2 + 8 H(+)(in) = 4 Fe(III)-[cytochrome c] + 2 H2O + 4 H(+)(out)</text>
        <dbReference type="Rhea" id="RHEA:11436"/>
        <dbReference type="Rhea" id="RHEA-COMP:10350"/>
        <dbReference type="Rhea" id="RHEA-COMP:14399"/>
        <dbReference type="ChEBI" id="CHEBI:15377"/>
        <dbReference type="ChEBI" id="CHEBI:15378"/>
        <dbReference type="ChEBI" id="CHEBI:15379"/>
        <dbReference type="ChEBI" id="CHEBI:29033"/>
        <dbReference type="ChEBI" id="CHEBI:29034"/>
        <dbReference type="EC" id="7.1.1.9"/>
    </reaction>
</comment>
<keyword evidence="6 14" id="KW-0812">Transmembrane</keyword>
<evidence type="ECO:0000256" key="6">
    <source>
        <dbReference type="ARBA" id="ARBA00022692"/>
    </source>
</evidence>
<dbReference type="InterPro" id="IPR008168">
    <property type="entry name" value="Cyt_C_IC"/>
</dbReference>
<keyword evidence="9 14" id="KW-0249">Electron transport</keyword>
<dbReference type="Gene3D" id="1.10.287.90">
    <property type="match status" value="1"/>
</dbReference>
<proteinExistence type="inferred from homology"/>
<dbReference type="SUPFAM" id="SSF46626">
    <property type="entry name" value="Cytochrome c"/>
    <property type="match status" value="1"/>
</dbReference>
<evidence type="ECO:0000256" key="3">
    <source>
        <dbReference type="ARBA" id="ARBA00022448"/>
    </source>
</evidence>
<evidence type="ECO:0000256" key="9">
    <source>
        <dbReference type="ARBA" id="ARBA00022982"/>
    </source>
</evidence>
<feature type="transmembrane region" description="Helical" evidence="16">
    <location>
        <begin position="80"/>
        <end position="103"/>
    </location>
</feature>
<dbReference type="GO" id="GO:0016491">
    <property type="term" value="F:oxidoreductase activity"/>
    <property type="evidence" value="ECO:0007669"/>
    <property type="project" value="UniProtKB-KW"/>
</dbReference>
<dbReference type="InterPro" id="IPR045187">
    <property type="entry name" value="CcO_II"/>
</dbReference>
<feature type="domain" description="Cytochrome oxidase subunit II transmembrane region profile" evidence="18">
    <location>
        <begin position="13"/>
        <end position="109"/>
    </location>
</feature>
<dbReference type="PRINTS" id="PR00605">
    <property type="entry name" value="CYTCHROMECIC"/>
</dbReference>
<evidence type="ECO:0000256" key="2">
    <source>
        <dbReference type="ARBA" id="ARBA00007866"/>
    </source>
</evidence>
<evidence type="ECO:0000256" key="5">
    <source>
        <dbReference type="ARBA" id="ARBA00022660"/>
    </source>
</evidence>
<evidence type="ECO:0000256" key="4">
    <source>
        <dbReference type="ARBA" id="ARBA00022617"/>
    </source>
</evidence>
<dbReference type="InterPro" id="IPR011759">
    <property type="entry name" value="Cyt_c_oxidase_su2_TM_dom"/>
</dbReference>
<organism evidence="20 21">
    <name type="scientific">Novipirellula galeiformis</name>
    <dbReference type="NCBI Taxonomy" id="2528004"/>
    <lineage>
        <taxon>Bacteria</taxon>
        <taxon>Pseudomonadati</taxon>
        <taxon>Planctomycetota</taxon>
        <taxon>Planctomycetia</taxon>
        <taxon>Pirellulales</taxon>
        <taxon>Pirellulaceae</taxon>
        <taxon>Novipirellula</taxon>
    </lineage>
</organism>
<keyword evidence="10 16" id="KW-1133">Transmembrane helix</keyword>
<evidence type="ECO:0000256" key="14">
    <source>
        <dbReference type="RuleBase" id="RU000456"/>
    </source>
</evidence>
<keyword evidence="4 13" id="KW-0349">Heme</keyword>
<dbReference type="InterPro" id="IPR036909">
    <property type="entry name" value="Cyt_c-like_dom_sf"/>
</dbReference>
<keyword evidence="15" id="KW-0186">Copper</keyword>
<keyword evidence="21" id="KW-1185">Reference proteome</keyword>
<keyword evidence="11 13" id="KW-0408">Iron</keyword>
<keyword evidence="8" id="KW-1278">Translocase</keyword>
<dbReference type="GO" id="GO:0020037">
    <property type="term" value="F:heme binding"/>
    <property type="evidence" value="ECO:0007669"/>
    <property type="project" value="InterPro"/>
</dbReference>
<dbReference type="Pfam" id="PF00034">
    <property type="entry name" value="Cytochrom_C"/>
    <property type="match status" value="1"/>
</dbReference>
<comment type="similarity">
    <text evidence="2 14">Belongs to the cytochrome c oxidase subunit 2 family.</text>
</comment>
<keyword evidence="20" id="KW-0560">Oxidoreductase</keyword>
<evidence type="ECO:0000256" key="1">
    <source>
        <dbReference type="ARBA" id="ARBA00004141"/>
    </source>
</evidence>
<dbReference type="Pfam" id="PF00116">
    <property type="entry name" value="COX2"/>
    <property type="match status" value="1"/>
</dbReference>
<dbReference type="RefSeq" id="WP_231612187.1">
    <property type="nucleotide sequence ID" value="NZ_SJPT01000003.1"/>
</dbReference>
<comment type="caution">
    <text evidence="20">The sequence shown here is derived from an EMBL/GenBank/DDBJ whole genome shotgun (WGS) entry which is preliminary data.</text>
</comment>
<protein>
    <recommendedName>
        <fullName evidence="15">Cytochrome c oxidase subunit 2</fullName>
        <ecNumber evidence="15">7.1.1.9</ecNumber>
    </recommendedName>
</protein>
<dbReference type="Gene3D" id="2.60.40.420">
    <property type="entry name" value="Cupredoxins - blue copper proteins"/>
    <property type="match status" value="1"/>
</dbReference>
<comment type="subcellular location">
    <subcellularLocation>
        <location evidence="14">Cell membrane</location>
        <topology evidence="14">Multi-pass membrane protein</topology>
    </subcellularLocation>
    <subcellularLocation>
        <location evidence="1">Membrane</location>
        <topology evidence="1">Multi-pass membrane protein</topology>
    </subcellularLocation>
</comment>
<dbReference type="PROSITE" id="PS50999">
    <property type="entry name" value="COX2_TM"/>
    <property type="match status" value="1"/>
</dbReference>
<keyword evidence="5 14" id="KW-0679">Respiratory chain</keyword>
<evidence type="ECO:0000256" key="10">
    <source>
        <dbReference type="ARBA" id="ARBA00022989"/>
    </source>
</evidence>
<evidence type="ECO:0000259" key="17">
    <source>
        <dbReference type="PROSITE" id="PS50857"/>
    </source>
</evidence>
<dbReference type="GO" id="GO:0005507">
    <property type="term" value="F:copper ion binding"/>
    <property type="evidence" value="ECO:0007669"/>
    <property type="project" value="InterPro"/>
</dbReference>